<sequence>MAGPQEGFVVPLEGPLPVPPNMGSGTTKGGPPIVDDLEARVNQMALSNAEALNVARNTAAAVQRLTKALVQQPGTTNQYLTELLAALTNRPTPTDAEGDIKMTDTNLPGGIPTNPPTTTGRPIEEVIQSINTLAVTSLLPAPQLAKFKGDKTGIRLEDWIVQAQDLAERTRLPAAVQKLTEALVQQPGTTNQCLTELLAALTNKPTPTDAEGDIKMTDTNLPGGIPTNPPTTTGRPIEEVIQSINTLAVTSLLLAPQLAKFKGDKTGICLEDWIVQAQDLAEHTCLRASGTISHKDLVLAIAAKLEGLPAQDWANYRTQLTTDTTKDGRTWDDFTLDSFFDFLKAHWIFFGEKERRRHRYDTCRQGNRFFQEYYVELERLYNQLDVKPNDHEFYQRCKAGTAACITRAMYAQGIQHKDTNTFGLHATRLDEMQRTGEARDHTNRGSTSVPGKWKGKTPARQYEGSRFTKKEYVNALTDRKNPRTSHVRKGGKNDGPTCYGCGFKGHYKRDCPLPDTPATGSNTVVPLQGKVRRQE</sequence>
<keyword evidence="2" id="KW-0862">Zinc</keyword>
<dbReference type="InterPro" id="IPR036875">
    <property type="entry name" value="Znf_CCHC_sf"/>
</dbReference>
<dbReference type="Proteomes" id="UP000054845">
    <property type="component" value="Unassembled WGS sequence"/>
</dbReference>
<feature type="region of interest" description="Disordered" evidence="3">
    <location>
        <begin position="434"/>
        <end position="461"/>
    </location>
</feature>
<evidence type="ECO:0000313" key="5">
    <source>
        <dbReference type="EMBL" id="CEH19119.1"/>
    </source>
</evidence>
<feature type="compositionally biased region" description="Low complexity" evidence="3">
    <location>
        <begin position="105"/>
        <end position="120"/>
    </location>
</feature>
<evidence type="ECO:0000256" key="2">
    <source>
        <dbReference type="PROSITE-ProRule" id="PRU00047"/>
    </source>
</evidence>
<reference evidence="5 6" key="1">
    <citation type="submission" date="2014-09" db="EMBL/GenBank/DDBJ databases">
        <authorList>
            <person name="Magalhaes I.L.F."/>
            <person name="Oliveira U."/>
            <person name="Santos F.R."/>
            <person name="Vidigal T.H.D.A."/>
            <person name="Brescovit A.D."/>
            <person name="Santos A.J."/>
        </authorList>
    </citation>
    <scope>NUCLEOTIDE SEQUENCE [LARGE SCALE GENOMIC DNA]</scope>
</reference>
<accession>A0A0P1BST3</accession>
<keyword evidence="1" id="KW-0507">mRNA processing</keyword>
<dbReference type="PROSITE" id="PS50158">
    <property type="entry name" value="ZF_CCHC"/>
    <property type="match status" value="1"/>
</dbReference>
<dbReference type="SMART" id="SM00343">
    <property type="entry name" value="ZnF_C2HC"/>
    <property type="match status" value="1"/>
</dbReference>
<feature type="region of interest" description="Disordered" evidence="3">
    <location>
        <begin position="514"/>
        <end position="535"/>
    </location>
</feature>
<feature type="region of interest" description="Disordered" evidence="3">
    <location>
        <begin position="1"/>
        <end position="30"/>
    </location>
</feature>
<feature type="domain" description="CCHC-type" evidence="4">
    <location>
        <begin position="498"/>
        <end position="512"/>
    </location>
</feature>
<evidence type="ECO:0000256" key="3">
    <source>
        <dbReference type="SAM" id="MobiDB-lite"/>
    </source>
</evidence>
<dbReference type="GO" id="GO:0008270">
    <property type="term" value="F:zinc ion binding"/>
    <property type="evidence" value="ECO:0007669"/>
    <property type="project" value="UniProtKB-KW"/>
</dbReference>
<dbReference type="GO" id="GO:0006397">
    <property type="term" value="P:mRNA processing"/>
    <property type="evidence" value="ECO:0007669"/>
    <property type="project" value="UniProtKB-KW"/>
</dbReference>
<dbReference type="EMBL" id="CCYA01000277">
    <property type="protein sequence ID" value="CEH19119.1"/>
    <property type="molecule type" value="Genomic_DNA"/>
</dbReference>
<dbReference type="GO" id="GO:0003676">
    <property type="term" value="F:nucleic acid binding"/>
    <property type="evidence" value="ECO:0007669"/>
    <property type="project" value="InterPro"/>
</dbReference>
<keyword evidence="6" id="KW-1185">Reference proteome</keyword>
<dbReference type="SUPFAM" id="SSF57756">
    <property type="entry name" value="Retrovirus zinc finger-like domains"/>
    <property type="match status" value="1"/>
</dbReference>
<organism evidence="5 6">
    <name type="scientific">Ceraceosorus bombacis</name>
    <dbReference type="NCBI Taxonomy" id="401625"/>
    <lineage>
        <taxon>Eukaryota</taxon>
        <taxon>Fungi</taxon>
        <taxon>Dikarya</taxon>
        <taxon>Basidiomycota</taxon>
        <taxon>Ustilaginomycotina</taxon>
        <taxon>Exobasidiomycetes</taxon>
        <taxon>Ceraceosorales</taxon>
        <taxon>Ceraceosoraceae</taxon>
        <taxon>Ceraceosorus</taxon>
    </lineage>
</organism>
<proteinExistence type="predicted"/>
<dbReference type="AlphaFoldDB" id="A0A0P1BST3"/>
<dbReference type="InterPro" id="IPR001878">
    <property type="entry name" value="Znf_CCHC"/>
</dbReference>
<feature type="region of interest" description="Disordered" evidence="3">
    <location>
        <begin position="101"/>
        <end position="120"/>
    </location>
</feature>
<keyword evidence="2" id="KW-0479">Metal-binding</keyword>
<protein>
    <submittedName>
        <fullName evidence="5">Zinc finger, CCHC-type</fullName>
    </submittedName>
</protein>
<name>A0A0P1BST3_9BASI</name>
<evidence type="ECO:0000256" key="1">
    <source>
        <dbReference type="ARBA" id="ARBA00022664"/>
    </source>
</evidence>
<dbReference type="OrthoDB" id="425619at2759"/>
<evidence type="ECO:0000259" key="4">
    <source>
        <dbReference type="PROSITE" id="PS50158"/>
    </source>
</evidence>
<feature type="compositionally biased region" description="Basic and acidic residues" evidence="3">
    <location>
        <begin position="434"/>
        <end position="443"/>
    </location>
</feature>
<evidence type="ECO:0000313" key="6">
    <source>
        <dbReference type="Proteomes" id="UP000054845"/>
    </source>
</evidence>
<keyword evidence="2" id="KW-0863">Zinc-finger</keyword>
<dbReference type="Gene3D" id="4.10.60.10">
    <property type="entry name" value="Zinc finger, CCHC-type"/>
    <property type="match status" value="1"/>
</dbReference>